<evidence type="ECO:0000313" key="2">
    <source>
        <dbReference type="EMBL" id="MBO2444611.1"/>
    </source>
</evidence>
<comment type="caution">
    <text evidence="2">The sequence shown here is derived from an EMBL/GenBank/DDBJ whole genome shotgun (WGS) entry which is preliminary data.</text>
</comment>
<dbReference type="PANTHER" id="PTHR36503">
    <property type="entry name" value="BLR2520 PROTEIN"/>
    <property type="match status" value="1"/>
</dbReference>
<dbReference type="EMBL" id="JAGEOK010000049">
    <property type="protein sequence ID" value="MBO2444611.1"/>
    <property type="molecule type" value="Genomic_DNA"/>
</dbReference>
<gene>
    <name evidence="2" type="ORF">J4557_44550</name>
</gene>
<feature type="domain" description="VOC" evidence="1">
    <location>
        <begin position="3"/>
        <end position="125"/>
    </location>
</feature>
<dbReference type="RefSeq" id="WP_208273211.1">
    <property type="nucleotide sequence ID" value="NZ_BAAAGM010000005.1"/>
</dbReference>
<reference evidence="2 3" key="1">
    <citation type="submission" date="2021-03" db="EMBL/GenBank/DDBJ databases">
        <authorList>
            <person name="Kanchanasin P."/>
            <person name="Saeng-In P."/>
            <person name="Phongsopitanun W."/>
            <person name="Yuki M."/>
            <person name="Kudo T."/>
            <person name="Ohkuma M."/>
            <person name="Tanasupawat S."/>
        </authorList>
    </citation>
    <scope>NUCLEOTIDE SEQUENCE [LARGE SCALE GENOMIC DNA]</scope>
    <source>
        <strain evidence="2 3">L46</strain>
    </source>
</reference>
<dbReference type="Pfam" id="PF00903">
    <property type="entry name" value="Glyoxalase"/>
    <property type="match status" value="1"/>
</dbReference>
<dbReference type="InterPro" id="IPR004360">
    <property type="entry name" value="Glyas_Fos-R_dOase_dom"/>
</dbReference>
<sequence>MSTTLFVNLPVKDLDRSKKFFTALGFDFYGMTADMASVIISERTQVMLLAEPTFAGYAQHEVADTAKSTEMILVLGLNAPEEVDELAAKALAAGGSAVGEPLTEGGRYQRGFADPDGHQWSALCLVAPES</sequence>
<dbReference type="InterPro" id="IPR037523">
    <property type="entry name" value="VOC_core"/>
</dbReference>
<evidence type="ECO:0000313" key="3">
    <source>
        <dbReference type="Proteomes" id="UP000666915"/>
    </source>
</evidence>
<dbReference type="Gene3D" id="3.10.180.10">
    <property type="entry name" value="2,3-Dihydroxybiphenyl 1,2-Dioxygenase, domain 1"/>
    <property type="match status" value="1"/>
</dbReference>
<proteinExistence type="predicted"/>
<dbReference type="PROSITE" id="PS51819">
    <property type="entry name" value="VOC"/>
    <property type="match status" value="1"/>
</dbReference>
<evidence type="ECO:0000259" key="1">
    <source>
        <dbReference type="PROSITE" id="PS51819"/>
    </source>
</evidence>
<dbReference type="InterPro" id="IPR029068">
    <property type="entry name" value="Glyas_Bleomycin-R_OHBP_Dase"/>
</dbReference>
<accession>A0ABS3REG9</accession>
<protein>
    <submittedName>
        <fullName evidence="2">VOC family protein</fullName>
    </submittedName>
</protein>
<organism evidence="2 3">
    <name type="scientific">Actinomadura nitritigenes</name>
    <dbReference type="NCBI Taxonomy" id="134602"/>
    <lineage>
        <taxon>Bacteria</taxon>
        <taxon>Bacillati</taxon>
        <taxon>Actinomycetota</taxon>
        <taxon>Actinomycetes</taxon>
        <taxon>Streptosporangiales</taxon>
        <taxon>Thermomonosporaceae</taxon>
        <taxon>Actinomadura</taxon>
    </lineage>
</organism>
<keyword evidence="3" id="KW-1185">Reference proteome</keyword>
<dbReference type="PANTHER" id="PTHR36503:SF2">
    <property type="entry name" value="BLR2408 PROTEIN"/>
    <property type="match status" value="1"/>
</dbReference>
<dbReference type="Proteomes" id="UP000666915">
    <property type="component" value="Unassembled WGS sequence"/>
</dbReference>
<name>A0ABS3REG9_9ACTN</name>
<dbReference type="SUPFAM" id="SSF54593">
    <property type="entry name" value="Glyoxalase/Bleomycin resistance protein/Dihydroxybiphenyl dioxygenase"/>
    <property type="match status" value="1"/>
</dbReference>